<sequence>MATSLSSVFDEIKPPDKPKSLGVEERSLTVHRISEDNLVSGNCFANLDGKSNEPSTSSSCGSLEVSLLSIVGALALLSIDMNFWLFDVTTRCRESLTWMTLFAEVP</sequence>
<comment type="caution">
    <text evidence="2">The sequence shown here is derived from an EMBL/GenBank/DDBJ whole genome shotgun (WGS) entry which is preliminary data.</text>
</comment>
<gene>
    <name evidence="2" type="ORF">M8C21_025138</name>
</gene>
<dbReference type="EMBL" id="JAMZMK010009546">
    <property type="protein sequence ID" value="KAI7735161.1"/>
    <property type="molecule type" value="Genomic_DNA"/>
</dbReference>
<evidence type="ECO:0000256" key="1">
    <source>
        <dbReference type="SAM" id="MobiDB-lite"/>
    </source>
</evidence>
<dbReference type="AlphaFoldDB" id="A0AAD5GCC3"/>
<reference evidence="2" key="1">
    <citation type="submission" date="2022-06" db="EMBL/GenBank/DDBJ databases">
        <title>Uncovering the hologenomic basis of an extraordinary plant invasion.</title>
        <authorList>
            <person name="Bieker V.C."/>
            <person name="Martin M.D."/>
            <person name="Gilbert T."/>
            <person name="Hodgins K."/>
            <person name="Battlay P."/>
            <person name="Petersen B."/>
            <person name="Wilson J."/>
        </authorList>
    </citation>
    <scope>NUCLEOTIDE SEQUENCE</scope>
    <source>
        <strain evidence="2">AA19_3_7</strain>
        <tissue evidence="2">Leaf</tissue>
    </source>
</reference>
<feature type="region of interest" description="Disordered" evidence="1">
    <location>
        <begin position="1"/>
        <end position="21"/>
    </location>
</feature>
<accession>A0AAD5GCC3</accession>
<dbReference type="Proteomes" id="UP001206925">
    <property type="component" value="Unassembled WGS sequence"/>
</dbReference>
<evidence type="ECO:0000313" key="3">
    <source>
        <dbReference type="Proteomes" id="UP001206925"/>
    </source>
</evidence>
<evidence type="ECO:0000313" key="2">
    <source>
        <dbReference type="EMBL" id="KAI7735161.1"/>
    </source>
</evidence>
<organism evidence="2 3">
    <name type="scientific">Ambrosia artemisiifolia</name>
    <name type="common">Common ragweed</name>
    <dbReference type="NCBI Taxonomy" id="4212"/>
    <lineage>
        <taxon>Eukaryota</taxon>
        <taxon>Viridiplantae</taxon>
        <taxon>Streptophyta</taxon>
        <taxon>Embryophyta</taxon>
        <taxon>Tracheophyta</taxon>
        <taxon>Spermatophyta</taxon>
        <taxon>Magnoliopsida</taxon>
        <taxon>eudicotyledons</taxon>
        <taxon>Gunneridae</taxon>
        <taxon>Pentapetalae</taxon>
        <taxon>asterids</taxon>
        <taxon>campanulids</taxon>
        <taxon>Asterales</taxon>
        <taxon>Asteraceae</taxon>
        <taxon>Asteroideae</taxon>
        <taxon>Heliantheae alliance</taxon>
        <taxon>Heliantheae</taxon>
        <taxon>Ambrosia</taxon>
    </lineage>
</organism>
<name>A0AAD5GCC3_AMBAR</name>
<keyword evidence="3" id="KW-1185">Reference proteome</keyword>
<proteinExistence type="predicted"/>
<protein>
    <submittedName>
        <fullName evidence="2">Uncharacterized protein</fullName>
    </submittedName>
</protein>
<feature type="compositionally biased region" description="Basic and acidic residues" evidence="1">
    <location>
        <begin position="10"/>
        <end position="21"/>
    </location>
</feature>